<evidence type="ECO:0000313" key="3">
    <source>
        <dbReference type="Proteomes" id="UP000287033"/>
    </source>
</evidence>
<reference evidence="2 3" key="1">
    <citation type="journal article" date="2018" name="Nat. Ecol. Evol.">
        <title>Shark genomes provide insights into elasmobranch evolution and the origin of vertebrates.</title>
        <authorList>
            <person name="Hara Y"/>
            <person name="Yamaguchi K"/>
            <person name="Onimaru K"/>
            <person name="Kadota M"/>
            <person name="Koyanagi M"/>
            <person name="Keeley SD"/>
            <person name="Tatsumi K"/>
            <person name="Tanaka K"/>
            <person name="Motone F"/>
            <person name="Kageyama Y"/>
            <person name="Nozu R"/>
            <person name="Adachi N"/>
            <person name="Nishimura O"/>
            <person name="Nakagawa R"/>
            <person name="Tanegashima C"/>
            <person name="Kiyatake I"/>
            <person name="Matsumoto R"/>
            <person name="Murakumo K"/>
            <person name="Nishida K"/>
            <person name="Terakita A"/>
            <person name="Kuratani S"/>
            <person name="Sato K"/>
            <person name="Hyodo S Kuraku.S."/>
        </authorList>
    </citation>
    <scope>NUCLEOTIDE SEQUENCE [LARGE SCALE GENOMIC DNA]</scope>
</reference>
<feature type="non-terminal residue" evidence="2">
    <location>
        <position position="1"/>
    </location>
</feature>
<dbReference type="Proteomes" id="UP000287033">
    <property type="component" value="Unassembled WGS sequence"/>
</dbReference>
<name>A0A401TW80_CHIPU</name>
<feature type="region of interest" description="Disordered" evidence="1">
    <location>
        <begin position="1"/>
        <end position="21"/>
    </location>
</feature>
<sequence length="64" mass="6755">RDSEDCTGTVTGNRPGTVRTALGIAPGQRGLHWDSDWEPPWESEDSTGTVTGNCPGTVRTALGQ</sequence>
<dbReference type="EMBL" id="BEZZ01190968">
    <property type="protein sequence ID" value="GCC46894.1"/>
    <property type="molecule type" value="Genomic_DNA"/>
</dbReference>
<gene>
    <name evidence="2" type="ORF">chiPu_0030711</name>
</gene>
<feature type="compositionally biased region" description="Polar residues" evidence="1">
    <location>
        <begin position="1"/>
        <end position="14"/>
    </location>
</feature>
<comment type="caution">
    <text evidence="2">The sequence shown here is derived from an EMBL/GenBank/DDBJ whole genome shotgun (WGS) entry which is preliminary data.</text>
</comment>
<proteinExistence type="predicted"/>
<protein>
    <submittedName>
        <fullName evidence="2">Uncharacterized protein</fullName>
    </submittedName>
</protein>
<keyword evidence="3" id="KW-1185">Reference proteome</keyword>
<organism evidence="2 3">
    <name type="scientific">Chiloscyllium punctatum</name>
    <name type="common">Brownbanded bambooshark</name>
    <name type="synonym">Hemiscyllium punctatum</name>
    <dbReference type="NCBI Taxonomy" id="137246"/>
    <lineage>
        <taxon>Eukaryota</taxon>
        <taxon>Metazoa</taxon>
        <taxon>Chordata</taxon>
        <taxon>Craniata</taxon>
        <taxon>Vertebrata</taxon>
        <taxon>Chondrichthyes</taxon>
        <taxon>Elasmobranchii</taxon>
        <taxon>Galeomorphii</taxon>
        <taxon>Galeoidea</taxon>
        <taxon>Orectolobiformes</taxon>
        <taxon>Hemiscylliidae</taxon>
        <taxon>Chiloscyllium</taxon>
    </lineage>
</organism>
<evidence type="ECO:0000313" key="2">
    <source>
        <dbReference type="EMBL" id="GCC46894.1"/>
    </source>
</evidence>
<accession>A0A401TW80</accession>
<dbReference type="AlphaFoldDB" id="A0A401TW80"/>
<evidence type="ECO:0000256" key="1">
    <source>
        <dbReference type="SAM" id="MobiDB-lite"/>
    </source>
</evidence>